<evidence type="ECO:0000256" key="1">
    <source>
        <dbReference type="ARBA" id="ARBA00004651"/>
    </source>
</evidence>
<protein>
    <submittedName>
        <fullName evidence="11">MotA/TolQ/ExbB proton channel family protein</fullName>
    </submittedName>
</protein>
<accession>A0ABV8MLV1</accession>
<dbReference type="PANTHER" id="PTHR30625">
    <property type="entry name" value="PROTEIN TOLQ"/>
    <property type="match status" value="1"/>
</dbReference>
<evidence type="ECO:0000256" key="5">
    <source>
        <dbReference type="ARBA" id="ARBA00022927"/>
    </source>
</evidence>
<dbReference type="Pfam" id="PF01618">
    <property type="entry name" value="MotA_ExbB"/>
    <property type="match status" value="1"/>
</dbReference>
<reference evidence="12" key="1">
    <citation type="journal article" date="2019" name="Int. J. Syst. Evol. Microbiol.">
        <title>The Global Catalogue of Microorganisms (GCM) 10K type strain sequencing project: providing services to taxonomists for standard genome sequencing and annotation.</title>
        <authorList>
            <consortium name="The Broad Institute Genomics Platform"/>
            <consortium name="The Broad Institute Genome Sequencing Center for Infectious Disease"/>
            <person name="Wu L."/>
            <person name="Ma J."/>
        </authorList>
    </citation>
    <scope>NUCLEOTIDE SEQUENCE [LARGE SCALE GENOMIC DNA]</scope>
    <source>
        <strain evidence="12">LMG 29894</strain>
    </source>
</reference>
<keyword evidence="2 8" id="KW-0813">Transport</keyword>
<keyword evidence="5 8" id="KW-0653">Protein transport</keyword>
<keyword evidence="7 9" id="KW-0472">Membrane</keyword>
<evidence type="ECO:0000256" key="4">
    <source>
        <dbReference type="ARBA" id="ARBA00022692"/>
    </source>
</evidence>
<keyword evidence="6 9" id="KW-1133">Transmembrane helix</keyword>
<dbReference type="PANTHER" id="PTHR30625:SF15">
    <property type="entry name" value="BIOPOLYMER TRANSPORT PROTEIN EXBB"/>
    <property type="match status" value="1"/>
</dbReference>
<dbReference type="Proteomes" id="UP001595791">
    <property type="component" value="Unassembled WGS sequence"/>
</dbReference>
<sequence>MDSVKILHDISFYAMYVCAALAVFVIGERLIFYFVTMKHARELEAVMHHDIHDLGELPKELVNRDSVPVDVLRQMLETKDQLRRRSDLEDMSDAIYIAMKAKLHQRLWLLDTIVTAAPLLGLLGTILGIIDTFAVLASSGISDPSGVSKGIGTALFATALGISIALFGLVFFNHFQERVERINDHIKILLLRAGIGTHYKEE</sequence>
<evidence type="ECO:0000256" key="3">
    <source>
        <dbReference type="ARBA" id="ARBA00022475"/>
    </source>
</evidence>
<evidence type="ECO:0000313" key="12">
    <source>
        <dbReference type="Proteomes" id="UP001595791"/>
    </source>
</evidence>
<comment type="similarity">
    <text evidence="8">Belongs to the exbB/tolQ family.</text>
</comment>
<organism evidence="11 12">
    <name type="scientific">Chitinimonas lacunae</name>
    <dbReference type="NCBI Taxonomy" id="1963018"/>
    <lineage>
        <taxon>Bacteria</taxon>
        <taxon>Pseudomonadati</taxon>
        <taxon>Pseudomonadota</taxon>
        <taxon>Betaproteobacteria</taxon>
        <taxon>Neisseriales</taxon>
        <taxon>Chitinibacteraceae</taxon>
        <taxon>Chitinimonas</taxon>
    </lineage>
</organism>
<evidence type="ECO:0000256" key="9">
    <source>
        <dbReference type="SAM" id="Phobius"/>
    </source>
</evidence>
<feature type="transmembrane region" description="Helical" evidence="9">
    <location>
        <begin position="12"/>
        <end position="35"/>
    </location>
</feature>
<evidence type="ECO:0000256" key="7">
    <source>
        <dbReference type="ARBA" id="ARBA00023136"/>
    </source>
</evidence>
<keyword evidence="4 9" id="KW-0812">Transmembrane</keyword>
<gene>
    <name evidence="11" type="ORF">ACFOW7_07175</name>
</gene>
<dbReference type="InterPro" id="IPR002898">
    <property type="entry name" value="MotA_ExbB_proton_chnl"/>
</dbReference>
<keyword evidence="12" id="KW-1185">Reference proteome</keyword>
<dbReference type="InterPro" id="IPR050790">
    <property type="entry name" value="ExbB/TolQ_transport"/>
</dbReference>
<comment type="caution">
    <text evidence="11">The sequence shown here is derived from an EMBL/GenBank/DDBJ whole genome shotgun (WGS) entry which is preliminary data.</text>
</comment>
<keyword evidence="3" id="KW-1003">Cell membrane</keyword>
<dbReference type="EMBL" id="JBHSBU010000001">
    <property type="protein sequence ID" value="MFC4159137.1"/>
    <property type="molecule type" value="Genomic_DNA"/>
</dbReference>
<evidence type="ECO:0000313" key="11">
    <source>
        <dbReference type="EMBL" id="MFC4159137.1"/>
    </source>
</evidence>
<feature type="transmembrane region" description="Helical" evidence="9">
    <location>
        <begin position="107"/>
        <end position="130"/>
    </location>
</feature>
<evidence type="ECO:0000256" key="6">
    <source>
        <dbReference type="ARBA" id="ARBA00022989"/>
    </source>
</evidence>
<evidence type="ECO:0000259" key="10">
    <source>
        <dbReference type="Pfam" id="PF01618"/>
    </source>
</evidence>
<dbReference type="RefSeq" id="WP_378162569.1">
    <property type="nucleotide sequence ID" value="NZ_JBHSBU010000001.1"/>
</dbReference>
<evidence type="ECO:0000256" key="8">
    <source>
        <dbReference type="RuleBase" id="RU004057"/>
    </source>
</evidence>
<name>A0ABV8MLV1_9NEIS</name>
<proteinExistence type="inferred from homology"/>
<feature type="transmembrane region" description="Helical" evidence="9">
    <location>
        <begin position="150"/>
        <end position="172"/>
    </location>
</feature>
<comment type="subcellular location">
    <subcellularLocation>
        <location evidence="1">Cell membrane</location>
        <topology evidence="1">Multi-pass membrane protein</topology>
    </subcellularLocation>
    <subcellularLocation>
        <location evidence="8">Membrane</location>
        <topology evidence="8">Multi-pass membrane protein</topology>
    </subcellularLocation>
</comment>
<evidence type="ECO:0000256" key="2">
    <source>
        <dbReference type="ARBA" id="ARBA00022448"/>
    </source>
</evidence>
<feature type="domain" description="MotA/TolQ/ExbB proton channel" evidence="10">
    <location>
        <begin position="71"/>
        <end position="186"/>
    </location>
</feature>